<protein>
    <recommendedName>
        <fullName evidence="5">Eukaryotic translation initiation factor 4B2</fullName>
    </recommendedName>
</protein>
<feature type="compositionally biased region" description="Basic and acidic residues" evidence="2">
    <location>
        <begin position="295"/>
        <end position="319"/>
    </location>
</feature>
<feature type="compositionally biased region" description="Polar residues" evidence="2">
    <location>
        <begin position="334"/>
        <end position="348"/>
    </location>
</feature>
<dbReference type="EMBL" id="JACMSC010000004">
    <property type="protein sequence ID" value="KAG6525660.1"/>
    <property type="molecule type" value="Genomic_DNA"/>
</dbReference>
<keyword evidence="1" id="KW-0175">Coiled coil</keyword>
<feature type="compositionally biased region" description="Low complexity" evidence="2">
    <location>
        <begin position="322"/>
        <end position="333"/>
    </location>
</feature>
<evidence type="ECO:0000256" key="2">
    <source>
        <dbReference type="SAM" id="MobiDB-lite"/>
    </source>
</evidence>
<dbReference type="Pfam" id="PF06273">
    <property type="entry name" value="eIF-4B"/>
    <property type="match status" value="1"/>
</dbReference>
<organism evidence="3 4">
    <name type="scientific">Zingiber officinale</name>
    <name type="common">Ginger</name>
    <name type="synonym">Amomum zingiber</name>
    <dbReference type="NCBI Taxonomy" id="94328"/>
    <lineage>
        <taxon>Eukaryota</taxon>
        <taxon>Viridiplantae</taxon>
        <taxon>Streptophyta</taxon>
        <taxon>Embryophyta</taxon>
        <taxon>Tracheophyta</taxon>
        <taxon>Spermatophyta</taxon>
        <taxon>Magnoliopsida</taxon>
        <taxon>Liliopsida</taxon>
        <taxon>Zingiberales</taxon>
        <taxon>Zingiberaceae</taxon>
        <taxon>Zingiber</taxon>
    </lineage>
</organism>
<dbReference type="Proteomes" id="UP000734854">
    <property type="component" value="Unassembled WGS sequence"/>
</dbReference>
<feature type="compositionally biased region" description="Gly residues" evidence="2">
    <location>
        <begin position="144"/>
        <end position="157"/>
    </location>
</feature>
<dbReference type="InterPro" id="IPR010433">
    <property type="entry name" value="EIF-4B_pln"/>
</dbReference>
<sequence>MSKAWGGVGAWALDAEQAEAEERERMAADMPPPNSLLAGESAQSFPSLKEAATSSKQKKKKGVTIPLAQFNAGSLGAGTGGRRDAFEPKGLTPSEMSQLPTGPRERSQEELEQGRFGGGFRGYGGGGGVRGGFPNRRSDEADGSWGGDGGGRRGYGGFNEDQRRGPNRASDFDQLSRADEVDNWGSGKKAFVPQLTEGGRRDSYSFVGGGSSSRADEVDNWASAKKTPASNYPSSGSRYGDSRTFSDSDRWGRDREGSIPNDQGRPKLILDPPKRDVAASSEPPRTRPSPFGAARPREEILAEKGLDWKRLDSDIEIKKTSRPTSSHSSRPSSAQSNKAGSPRSQSVSAAAEVTVKSRPKTNPFGDAKPREILLDEKGIDWRKIDKDLEHRSVERPETDEEKVLKEEIDKLKALTIEAESDINSKVVKLSSEELSRLHEEIANKERDLELIACQLNDKVRFGQKVTANSRPGSAAGRSDTSSGRPPSRSGMSESSKSVEFVDAPQLRSGTEDAWRKPMNDRRGLHVRRDRGFFDNRNGNSCPVIIPDRFFTVILFILSWIASNCPVLGRVGDVDTLASDSKNQQRPPMFGCVEGILILHWGLELEISKQCDDGRTSPNRLGTVLKVEIHGLVKIFIDSYNAQTIATMYFSSRQLLHYLVPLVKHIISVIYAFVGSMLHSLEKESSVASICSTGRTDTIAMPAHRDVVMGLR</sequence>
<proteinExistence type="predicted"/>
<dbReference type="GO" id="GO:0003743">
    <property type="term" value="F:translation initiation factor activity"/>
    <property type="evidence" value="ECO:0007669"/>
    <property type="project" value="InterPro"/>
</dbReference>
<evidence type="ECO:0008006" key="5">
    <source>
        <dbReference type="Google" id="ProtNLM"/>
    </source>
</evidence>
<feature type="compositionally biased region" description="Gly residues" evidence="2">
    <location>
        <begin position="115"/>
        <end position="131"/>
    </location>
</feature>
<evidence type="ECO:0000256" key="1">
    <source>
        <dbReference type="SAM" id="Coils"/>
    </source>
</evidence>
<comment type="caution">
    <text evidence="3">The sequence shown here is derived from an EMBL/GenBank/DDBJ whole genome shotgun (WGS) entry which is preliminary data.</text>
</comment>
<dbReference type="GO" id="GO:0003729">
    <property type="term" value="F:mRNA binding"/>
    <property type="evidence" value="ECO:0007669"/>
    <property type="project" value="TreeGrafter"/>
</dbReference>
<feature type="compositionally biased region" description="Basic and acidic residues" evidence="2">
    <location>
        <begin position="240"/>
        <end position="257"/>
    </location>
</feature>
<feature type="compositionally biased region" description="Basic and acidic residues" evidence="2">
    <location>
        <begin position="103"/>
        <end position="113"/>
    </location>
</feature>
<dbReference type="PANTHER" id="PTHR32091">
    <property type="entry name" value="EUKARYOTIC TRANSLATION INITIATION FACTOR 4B"/>
    <property type="match status" value="1"/>
</dbReference>
<reference evidence="3 4" key="1">
    <citation type="submission" date="2020-08" db="EMBL/GenBank/DDBJ databases">
        <title>Plant Genome Project.</title>
        <authorList>
            <person name="Zhang R.-G."/>
        </authorList>
    </citation>
    <scope>NUCLEOTIDE SEQUENCE [LARGE SCALE GENOMIC DNA]</scope>
    <source>
        <tissue evidence="3">Rhizome</tissue>
    </source>
</reference>
<evidence type="ECO:0000313" key="3">
    <source>
        <dbReference type="EMBL" id="KAG6525660.1"/>
    </source>
</evidence>
<feature type="compositionally biased region" description="Low complexity" evidence="2">
    <location>
        <begin position="476"/>
        <end position="497"/>
    </location>
</feature>
<gene>
    <name evidence="3" type="ORF">ZIOFF_015626</name>
</gene>
<feature type="coiled-coil region" evidence="1">
    <location>
        <begin position="427"/>
        <end position="454"/>
    </location>
</feature>
<feature type="compositionally biased region" description="Basic and acidic residues" evidence="2">
    <location>
        <begin position="160"/>
        <end position="180"/>
    </location>
</feature>
<name>A0A8J5LQE5_ZINOF</name>
<accession>A0A8J5LQE5</accession>
<feature type="compositionally biased region" description="Polar residues" evidence="2">
    <location>
        <begin position="228"/>
        <end position="237"/>
    </location>
</feature>
<dbReference type="AlphaFoldDB" id="A0A8J5LQE5"/>
<feature type="region of interest" description="Disordered" evidence="2">
    <location>
        <begin position="1"/>
        <end position="371"/>
    </location>
</feature>
<dbReference type="PANTHER" id="PTHR32091:SF20">
    <property type="entry name" value="EUKARYOTIC TRANSLATION INITIATION FACTOR 4B1"/>
    <property type="match status" value="1"/>
</dbReference>
<evidence type="ECO:0000313" key="4">
    <source>
        <dbReference type="Proteomes" id="UP000734854"/>
    </source>
</evidence>
<keyword evidence="4" id="KW-1185">Reference proteome</keyword>
<feature type="region of interest" description="Disordered" evidence="2">
    <location>
        <begin position="464"/>
        <end position="502"/>
    </location>
</feature>